<dbReference type="InterPro" id="IPR029071">
    <property type="entry name" value="Ubiquitin-like_domsf"/>
</dbReference>
<reference evidence="3 4" key="1">
    <citation type="submission" date="2016-07" db="EMBL/GenBank/DDBJ databases">
        <title>Pervasive Adenine N6-methylation of Active Genes in Fungi.</title>
        <authorList>
            <consortium name="DOE Joint Genome Institute"/>
            <person name="Mondo S.J."/>
            <person name="Dannebaum R.O."/>
            <person name="Kuo R.C."/>
            <person name="Labutti K."/>
            <person name="Haridas S."/>
            <person name="Kuo A."/>
            <person name="Salamov A."/>
            <person name="Ahrendt S.R."/>
            <person name="Lipzen A."/>
            <person name="Sullivan W."/>
            <person name="Andreopoulos W.B."/>
            <person name="Clum A."/>
            <person name="Lindquist E."/>
            <person name="Daum C."/>
            <person name="Ramamoorthy G.K."/>
            <person name="Gryganskyi A."/>
            <person name="Culley D."/>
            <person name="Magnuson J.K."/>
            <person name="James T.Y."/>
            <person name="O'Malley M.A."/>
            <person name="Stajich J.E."/>
            <person name="Spatafora J.W."/>
            <person name="Visel A."/>
            <person name="Grigoriev I.V."/>
        </authorList>
    </citation>
    <scope>NUCLEOTIDE SEQUENCE [LARGE SCALE GENOMIC DNA]</scope>
    <source>
        <strain evidence="3 4">NRRL 2496</strain>
    </source>
</reference>
<organism evidence="3 4">
    <name type="scientific">Syncephalastrum racemosum</name>
    <name type="common">Filamentous fungus</name>
    <dbReference type="NCBI Taxonomy" id="13706"/>
    <lineage>
        <taxon>Eukaryota</taxon>
        <taxon>Fungi</taxon>
        <taxon>Fungi incertae sedis</taxon>
        <taxon>Mucoromycota</taxon>
        <taxon>Mucoromycotina</taxon>
        <taxon>Mucoromycetes</taxon>
        <taxon>Mucorales</taxon>
        <taxon>Syncephalastraceae</taxon>
        <taxon>Syncephalastrum</taxon>
    </lineage>
</organism>
<dbReference type="Pfam" id="PF16455">
    <property type="entry name" value="UBD"/>
    <property type="match status" value="1"/>
</dbReference>
<dbReference type="InterPro" id="IPR038169">
    <property type="entry name" value="DC-UbP/UBTD2_N_sf"/>
</dbReference>
<dbReference type="OMA" id="IVCEEAV"/>
<dbReference type="InterPro" id="IPR032752">
    <property type="entry name" value="DC-UbP/UBTD2_N"/>
</dbReference>
<dbReference type="OrthoDB" id="1640476at2759"/>
<feature type="compositionally biased region" description="Polar residues" evidence="1">
    <location>
        <begin position="82"/>
        <end position="91"/>
    </location>
</feature>
<dbReference type="Pfam" id="PF10302">
    <property type="entry name" value="Dsc3_N"/>
    <property type="match status" value="1"/>
</dbReference>
<evidence type="ECO:0000313" key="3">
    <source>
        <dbReference type="EMBL" id="ORY94997.1"/>
    </source>
</evidence>
<gene>
    <name evidence="3" type="ORF">BCR43DRAFT_494945</name>
</gene>
<dbReference type="Proteomes" id="UP000242180">
    <property type="component" value="Unassembled WGS sequence"/>
</dbReference>
<dbReference type="STRING" id="13706.A0A1X2H8V6"/>
<proteinExistence type="predicted"/>
<dbReference type="Gene3D" id="1.20.225.20">
    <property type="entry name" value="Ub domain-containing protein, DC-UbP/UBTD2, N-terminal domain"/>
    <property type="match status" value="1"/>
</dbReference>
<evidence type="ECO:0000313" key="4">
    <source>
        <dbReference type="Proteomes" id="UP000242180"/>
    </source>
</evidence>
<dbReference type="InterPro" id="IPR019413">
    <property type="entry name" value="Dsc3_ub-like_dom"/>
</dbReference>
<evidence type="ECO:0000256" key="1">
    <source>
        <dbReference type="SAM" id="MobiDB-lite"/>
    </source>
</evidence>
<evidence type="ECO:0000259" key="2">
    <source>
        <dbReference type="PROSITE" id="PS50053"/>
    </source>
</evidence>
<feature type="domain" description="Ubiquitin-like" evidence="2">
    <location>
        <begin position="106"/>
        <end position="187"/>
    </location>
</feature>
<accession>A0A1X2H8V6</accession>
<comment type="caution">
    <text evidence="3">The sequence shown here is derived from an EMBL/GenBank/DDBJ whole genome shotgun (WGS) entry which is preliminary data.</text>
</comment>
<protein>
    <recommendedName>
        <fullName evidence="2">Ubiquitin-like domain-containing protein</fullName>
    </recommendedName>
</protein>
<dbReference type="SUPFAM" id="SSF54236">
    <property type="entry name" value="Ubiquitin-like"/>
    <property type="match status" value="1"/>
</dbReference>
<dbReference type="InParanoid" id="A0A1X2H8V6"/>
<keyword evidence="4" id="KW-1185">Reference proteome</keyword>
<feature type="region of interest" description="Disordered" evidence="1">
    <location>
        <begin position="56"/>
        <end position="97"/>
    </location>
</feature>
<sequence length="197" mass="21373">MAAVTSSDLAMAQSILDAANIIIPTGNLADGCYDELGTRYVIPQYCIAEPTNLRQDPEAHRTATNTTMTEDEDDTFKKTPTSSASPLTSQPSPSPVHVPAGDDTLYPITVRLSTAQDLKVHISKHDETVASLRTRIFMMPESNVTVQTHTLRLIYLGRLLSDNEGIVCEEAVTDESKLDHVIVIPEGAIIQALAAKK</sequence>
<dbReference type="PROSITE" id="PS50053">
    <property type="entry name" value="UBIQUITIN_2"/>
    <property type="match status" value="1"/>
</dbReference>
<dbReference type="PANTHER" id="PTHR13609">
    <property type="entry name" value="UBIQUITIN DOMAIN CONTAINING 1 PROTEIN-RELATED"/>
    <property type="match status" value="1"/>
</dbReference>
<dbReference type="InterPro" id="IPR000626">
    <property type="entry name" value="Ubiquitin-like_dom"/>
</dbReference>
<dbReference type="InterPro" id="IPR039869">
    <property type="entry name" value="UBTD1/2"/>
</dbReference>
<name>A0A1X2H8V6_SYNRA</name>
<dbReference type="EMBL" id="MCGN01000007">
    <property type="protein sequence ID" value="ORY94997.1"/>
    <property type="molecule type" value="Genomic_DNA"/>
</dbReference>
<dbReference type="Gene3D" id="3.10.20.90">
    <property type="entry name" value="Phosphatidylinositol 3-kinase Catalytic Subunit, Chain A, domain 1"/>
    <property type="match status" value="1"/>
</dbReference>
<dbReference type="AlphaFoldDB" id="A0A1X2H8V6"/>